<dbReference type="Proteomes" id="UP001501391">
    <property type="component" value="Unassembled WGS sequence"/>
</dbReference>
<dbReference type="InterPro" id="IPR039422">
    <property type="entry name" value="MarR/SlyA-like"/>
</dbReference>
<keyword evidence="1" id="KW-0805">Transcription regulation</keyword>
<keyword evidence="3" id="KW-0804">Transcription</keyword>
<evidence type="ECO:0000256" key="4">
    <source>
        <dbReference type="SAM" id="MobiDB-lite"/>
    </source>
</evidence>
<dbReference type="PROSITE" id="PS50995">
    <property type="entry name" value="HTH_MARR_2"/>
    <property type="match status" value="1"/>
</dbReference>
<sequence length="167" mass="18049">MNTTEEPAATDTAGPVVRPAVARGGPVSHALCRVARLHRTAAAALLRDLGLYPGQELVMMHLWESGPVIRQSDLVRMLGLDPSTVTKTLQRMEQAGHVRRLPDPADRRAVLVEPSDSGARMLAEVDRAWSTLEQESLAGLAEAERELLLTLLGRVEANLSAYNAQGP</sequence>
<dbReference type="PRINTS" id="PR00598">
    <property type="entry name" value="HTHMARR"/>
</dbReference>
<feature type="domain" description="HTH marR-type" evidence="5">
    <location>
        <begin position="24"/>
        <end position="157"/>
    </location>
</feature>
<comment type="caution">
    <text evidence="6">The sequence shown here is derived from an EMBL/GenBank/DDBJ whole genome shotgun (WGS) entry which is preliminary data.</text>
</comment>
<evidence type="ECO:0000313" key="7">
    <source>
        <dbReference type="Proteomes" id="UP001501391"/>
    </source>
</evidence>
<dbReference type="RefSeq" id="WP_346162779.1">
    <property type="nucleotide sequence ID" value="NZ_BAAAOQ010000008.1"/>
</dbReference>
<dbReference type="SMART" id="SM00347">
    <property type="entry name" value="HTH_MARR"/>
    <property type="match status" value="1"/>
</dbReference>
<evidence type="ECO:0000259" key="5">
    <source>
        <dbReference type="PROSITE" id="PS50995"/>
    </source>
</evidence>
<dbReference type="SUPFAM" id="SSF46785">
    <property type="entry name" value="Winged helix' DNA-binding domain"/>
    <property type="match status" value="1"/>
</dbReference>
<dbReference type="PROSITE" id="PS01117">
    <property type="entry name" value="HTH_MARR_1"/>
    <property type="match status" value="1"/>
</dbReference>
<dbReference type="InterPro" id="IPR036390">
    <property type="entry name" value="WH_DNA-bd_sf"/>
</dbReference>
<dbReference type="PANTHER" id="PTHR33164">
    <property type="entry name" value="TRANSCRIPTIONAL REGULATOR, MARR FAMILY"/>
    <property type="match status" value="1"/>
</dbReference>
<evidence type="ECO:0000256" key="1">
    <source>
        <dbReference type="ARBA" id="ARBA00023015"/>
    </source>
</evidence>
<dbReference type="Gene3D" id="1.10.10.10">
    <property type="entry name" value="Winged helix-like DNA-binding domain superfamily/Winged helix DNA-binding domain"/>
    <property type="match status" value="1"/>
</dbReference>
<accession>A0ABP5ND44</accession>
<name>A0ABP5ND44_9ACTN</name>
<proteinExistence type="predicted"/>
<evidence type="ECO:0000313" key="6">
    <source>
        <dbReference type="EMBL" id="GAA2195947.1"/>
    </source>
</evidence>
<dbReference type="PANTHER" id="PTHR33164:SF43">
    <property type="entry name" value="HTH-TYPE TRANSCRIPTIONAL REPRESSOR YETL"/>
    <property type="match status" value="1"/>
</dbReference>
<organism evidence="6 7">
    <name type="scientific">Streptomyces bangladeshensis</name>
    <dbReference type="NCBI Taxonomy" id="295352"/>
    <lineage>
        <taxon>Bacteria</taxon>
        <taxon>Bacillati</taxon>
        <taxon>Actinomycetota</taxon>
        <taxon>Actinomycetes</taxon>
        <taxon>Kitasatosporales</taxon>
        <taxon>Streptomycetaceae</taxon>
        <taxon>Streptomyces</taxon>
    </lineage>
</organism>
<keyword evidence="7" id="KW-1185">Reference proteome</keyword>
<keyword evidence="2" id="KW-0238">DNA-binding</keyword>
<dbReference type="InterPro" id="IPR036388">
    <property type="entry name" value="WH-like_DNA-bd_sf"/>
</dbReference>
<feature type="region of interest" description="Disordered" evidence="4">
    <location>
        <begin position="1"/>
        <end position="21"/>
    </location>
</feature>
<gene>
    <name evidence="6" type="ORF">GCM10009787_28140</name>
</gene>
<evidence type="ECO:0000256" key="2">
    <source>
        <dbReference type="ARBA" id="ARBA00023125"/>
    </source>
</evidence>
<dbReference type="Pfam" id="PF01047">
    <property type="entry name" value="MarR"/>
    <property type="match status" value="1"/>
</dbReference>
<dbReference type="InterPro" id="IPR000835">
    <property type="entry name" value="HTH_MarR-typ"/>
</dbReference>
<evidence type="ECO:0000256" key="3">
    <source>
        <dbReference type="ARBA" id="ARBA00023163"/>
    </source>
</evidence>
<dbReference type="InterPro" id="IPR023187">
    <property type="entry name" value="Tscrpt_reg_MarR-type_CS"/>
</dbReference>
<dbReference type="EMBL" id="BAAAOQ010000008">
    <property type="protein sequence ID" value="GAA2195947.1"/>
    <property type="molecule type" value="Genomic_DNA"/>
</dbReference>
<reference evidence="7" key="1">
    <citation type="journal article" date="2019" name="Int. J. Syst. Evol. Microbiol.">
        <title>The Global Catalogue of Microorganisms (GCM) 10K type strain sequencing project: providing services to taxonomists for standard genome sequencing and annotation.</title>
        <authorList>
            <consortium name="The Broad Institute Genomics Platform"/>
            <consortium name="The Broad Institute Genome Sequencing Center for Infectious Disease"/>
            <person name="Wu L."/>
            <person name="Ma J."/>
        </authorList>
    </citation>
    <scope>NUCLEOTIDE SEQUENCE [LARGE SCALE GENOMIC DNA]</scope>
    <source>
        <strain evidence="7">JCM 14924</strain>
    </source>
</reference>
<protein>
    <recommendedName>
        <fullName evidence="5">HTH marR-type domain-containing protein</fullName>
    </recommendedName>
</protein>